<dbReference type="Pfam" id="PF25136">
    <property type="entry name" value="DUF7823"/>
    <property type="match status" value="1"/>
</dbReference>
<evidence type="ECO:0000259" key="1">
    <source>
        <dbReference type="Pfam" id="PF25136"/>
    </source>
</evidence>
<name>A0A1C0TYB9_9GAMM</name>
<protein>
    <recommendedName>
        <fullName evidence="1">DUF7823 domain-containing protein</fullName>
    </recommendedName>
</protein>
<dbReference type="AlphaFoldDB" id="A0A1C0TYB9"/>
<organism evidence="2 3">
    <name type="scientific">Photorhabdus australis subsp. thailandensis</name>
    <dbReference type="NCBI Taxonomy" id="2805096"/>
    <lineage>
        <taxon>Bacteria</taxon>
        <taxon>Pseudomonadati</taxon>
        <taxon>Pseudomonadota</taxon>
        <taxon>Gammaproteobacteria</taxon>
        <taxon>Enterobacterales</taxon>
        <taxon>Morganellaceae</taxon>
        <taxon>Photorhabdus</taxon>
    </lineage>
</organism>
<dbReference type="STRING" id="286156.Ppb6_04151"/>
<comment type="caution">
    <text evidence="2">The sequence shown here is derived from an EMBL/GenBank/DDBJ whole genome shotgun (WGS) entry which is preliminary data.</text>
</comment>
<accession>A0A1C0TYB9</accession>
<dbReference type="PATRIC" id="fig|286156.4.peg.4767"/>
<evidence type="ECO:0000313" key="3">
    <source>
        <dbReference type="Proteomes" id="UP000093476"/>
    </source>
</evidence>
<dbReference type="Proteomes" id="UP000093476">
    <property type="component" value="Unassembled WGS sequence"/>
</dbReference>
<keyword evidence="3" id="KW-1185">Reference proteome</keyword>
<gene>
    <name evidence="2" type="ORF">Ppb6_04151</name>
</gene>
<feature type="domain" description="DUF7823" evidence="1">
    <location>
        <begin position="51"/>
        <end position="162"/>
    </location>
</feature>
<proteinExistence type="predicted"/>
<dbReference type="RefSeq" id="WP_065824679.1">
    <property type="nucleotide sequence ID" value="NZ_CAWMQZ010000192.1"/>
</dbReference>
<dbReference type="EMBL" id="LOMY01000192">
    <property type="protein sequence ID" value="OCQ50662.1"/>
    <property type="molecule type" value="Genomic_DNA"/>
</dbReference>
<sequence>MAYDWSLLKSDDNMMVFDITLGTGEVIDETGTAWGYLSTESLGNNEFKTYYGSLNLIQNKTSIKENLIFHWIENNDNTFRFVWNVYTYEDEENYQKVEELFKSKSLYITVYGVTYNLGERSSTIKRNEYRCVNWYENSTETQKSGAILKKTGETKRFYCNWR</sequence>
<evidence type="ECO:0000313" key="2">
    <source>
        <dbReference type="EMBL" id="OCQ50662.1"/>
    </source>
</evidence>
<reference evidence="2 3" key="1">
    <citation type="submission" date="2015-12" db="EMBL/GenBank/DDBJ databases">
        <title>Genome comparisons provide insights into the role of secondary metabolites in the pathogenic phase of the Photorhabdus life cycle.</title>
        <authorList>
            <person name="Tobias N.J."/>
            <person name="Mishra B."/>
            <person name="Gupta D.K."/>
            <person name="Thines M."/>
            <person name="Stinear T.P."/>
            <person name="Bode H.B."/>
        </authorList>
    </citation>
    <scope>NUCLEOTIDE SEQUENCE [LARGE SCALE GENOMIC DNA]</scope>
    <source>
        <strain evidence="2 3">PB68.1</strain>
    </source>
</reference>
<dbReference type="InterPro" id="IPR056725">
    <property type="entry name" value="DUF7823"/>
</dbReference>